<name>A0A6P1NEW2_9PROT</name>
<keyword evidence="3" id="KW-1185">Reference proteome</keyword>
<proteinExistence type="predicted"/>
<evidence type="ECO:0000313" key="3">
    <source>
        <dbReference type="Proteomes" id="UP000463975"/>
    </source>
</evidence>
<sequence>MKLKNLLLLGYAVIVLVPVILVWTMAWPILKPVPFPVIDSGRLVVPVERSLNSEEVRFLDQWVRQHKTAWGTKGEQAPGLASARFVLEGKNHEKFYLSLWHFRHGDDVAGFQNAATGPYRMRSLNKGELAPLMKLFSDLPWKAKK</sequence>
<dbReference type="AlphaFoldDB" id="A0A6P1NEW2"/>
<dbReference type="Proteomes" id="UP000463975">
    <property type="component" value="Chromosome"/>
</dbReference>
<dbReference type="KEGG" id="bomb:GT348_03215"/>
<evidence type="ECO:0000313" key="2">
    <source>
        <dbReference type="EMBL" id="QHI95407.1"/>
    </source>
</evidence>
<keyword evidence="1" id="KW-0812">Transmembrane</keyword>
<protein>
    <submittedName>
        <fullName evidence="2">Uncharacterized protein</fullName>
    </submittedName>
</protein>
<dbReference type="EMBL" id="CP047652">
    <property type="protein sequence ID" value="QHI95407.1"/>
    <property type="molecule type" value="Genomic_DNA"/>
</dbReference>
<gene>
    <name evidence="2" type="ORF">GT348_03215</name>
</gene>
<feature type="transmembrane region" description="Helical" evidence="1">
    <location>
        <begin position="7"/>
        <end position="30"/>
    </location>
</feature>
<dbReference type="RefSeq" id="WP_160618484.1">
    <property type="nucleotide sequence ID" value="NZ_CP047652.1"/>
</dbReference>
<organism evidence="2 3">
    <name type="scientific">Aristophania vespae</name>
    <dbReference type="NCBI Taxonomy" id="2697033"/>
    <lineage>
        <taxon>Bacteria</taxon>
        <taxon>Pseudomonadati</taxon>
        <taxon>Pseudomonadota</taxon>
        <taxon>Alphaproteobacteria</taxon>
        <taxon>Acetobacterales</taxon>
        <taxon>Acetobacteraceae</taxon>
        <taxon>Aristophania</taxon>
    </lineage>
</organism>
<evidence type="ECO:0000256" key="1">
    <source>
        <dbReference type="SAM" id="Phobius"/>
    </source>
</evidence>
<keyword evidence="1" id="KW-1133">Transmembrane helix</keyword>
<keyword evidence="1" id="KW-0472">Membrane</keyword>
<accession>A0A6P1NEW2</accession>
<reference evidence="2 3" key="1">
    <citation type="submission" date="2020-01" db="EMBL/GenBank/DDBJ databases">
        <title>Genome sequencing of strain KACC 21507.</title>
        <authorList>
            <person name="Heo J."/>
            <person name="Kim S.-J."/>
            <person name="Kim J.-S."/>
            <person name="Hong S.-B."/>
            <person name="Kwon S.-W."/>
        </authorList>
    </citation>
    <scope>NUCLEOTIDE SEQUENCE [LARGE SCALE GENOMIC DNA]</scope>
    <source>
        <strain evidence="2 3">KACC 21507</strain>
    </source>
</reference>